<keyword evidence="24" id="KW-0961">Cell wall biogenesis/degradation</keyword>
<dbReference type="GO" id="GO:0019134">
    <property type="term" value="F:glucosamine-1-phosphate N-acetyltransferase activity"/>
    <property type="evidence" value="ECO:0007669"/>
    <property type="project" value="UniProtKB-EC"/>
</dbReference>
<evidence type="ECO:0000256" key="24">
    <source>
        <dbReference type="ARBA" id="ARBA00023316"/>
    </source>
</evidence>
<dbReference type="InterPro" id="IPR029044">
    <property type="entry name" value="Nucleotide-diphossugar_trans"/>
</dbReference>
<dbReference type="SUPFAM" id="SSF56925">
    <property type="entry name" value="OMPA-like"/>
    <property type="match status" value="1"/>
</dbReference>
<evidence type="ECO:0000256" key="26">
    <source>
        <dbReference type="ARBA" id="ARBA00048247"/>
    </source>
</evidence>
<evidence type="ECO:0000256" key="27">
    <source>
        <dbReference type="ARBA" id="ARBA00048493"/>
    </source>
</evidence>
<dbReference type="CDD" id="cd00496">
    <property type="entry name" value="PheRS_alpha_core"/>
    <property type="match status" value="1"/>
</dbReference>
<keyword evidence="13" id="KW-0548">Nucleotidyltransferase</keyword>
<dbReference type="InterPro" id="IPR006195">
    <property type="entry name" value="aa-tRNA-synth_II"/>
</dbReference>
<dbReference type="PANTHER" id="PTHR43584">
    <property type="entry name" value="NUCLEOTIDYL TRANSFERASE"/>
    <property type="match status" value="1"/>
</dbReference>
<evidence type="ECO:0000256" key="7">
    <source>
        <dbReference type="ARBA" id="ARBA00012225"/>
    </source>
</evidence>
<dbReference type="EC" id="2.7.7.23" evidence="8"/>
<keyword evidence="10" id="KW-0963">Cytoplasm</keyword>
<dbReference type="Proteomes" id="UP000838756">
    <property type="component" value="Unassembled WGS sequence"/>
</dbReference>
<dbReference type="Gene3D" id="3.90.550.10">
    <property type="entry name" value="Spore Coat Polysaccharide Biosynthesis Protein SpsA, Chain A"/>
    <property type="match status" value="1"/>
</dbReference>
<dbReference type="NCBIfam" id="TIGR00468">
    <property type="entry name" value="pheS"/>
    <property type="match status" value="1"/>
</dbReference>
<dbReference type="SUPFAM" id="SSF53448">
    <property type="entry name" value="Nucleotide-diphospho-sugar transferases"/>
    <property type="match status" value="1"/>
</dbReference>
<evidence type="ECO:0000256" key="18">
    <source>
        <dbReference type="ARBA" id="ARBA00022917"/>
    </source>
</evidence>
<protein>
    <recommendedName>
        <fullName evidence="9">Phenylalanine--tRNA ligase alpha subunit</fullName>
        <ecNumber evidence="7">2.3.1.157</ecNumber>
        <ecNumber evidence="8">2.7.7.23</ecNumber>
    </recommendedName>
    <alternativeName>
        <fullName evidence="25">Phenylalanyl-tRNA synthetase alpha subunit</fullName>
    </alternativeName>
</protein>
<dbReference type="Pfam" id="PF00132">
    <property type="entry name" value="Hexapep"/>
    <property type="match status" value="1"/>
</dbReference>
<keyword evidence="14" id="KW-0479">Metal-binding</keyword>
<evidence type="ECO:0000256" key="15">
    <source>
        <dbReference type="ARBA" id="ARBA00022741"/>
    </source>
</evidence>
<dbReference type="InterPro" id="IPR004529">
    <property type="entry name" value="Phe-tRNA-synth_IIc_asu"/>
</dbReference>
<proteinExistence type="inferred from homology"/>
<dbReference type="InterPro" id="IPR045864">
    <property type="entry name" value="aa-tRNA-synth_II/BPL/LPL"/>
</dbReference>
<feature type="non-terminal residue" evidence="29">
    <location>
        <position position="1"/>
    </location>
</feature>
<name>A0A8S4QGX2_9NEOP</name>
<dbReference type="EC" id="2.3.1.157" evidence="7"/>
<dbReference type="GO" id="GO:0008360">
    <property type="term" value="P:regulation of cell shape"/>
    <property type="evidence" value="ECO:0007669"/>
    <property type="project" value="UniProtKB-KW"/>
</dbReference>
<comment type="similarity">
    <text evidence="3">In the C-terminal section; belongs to the transferase hexapeptide repeat family.</text>
</comment>
<dbReference type="InterPro" id="IPR001451">
    <property type="entry name" value="Hexapep"/>
</dbReference>
<evidence type="ECO:0000313" key="30">
    <source>
        <dbReference type="Proteomes" id="UP000838756"/>
    </source>
</evidence>
<keyword evidence="18" id="KW-0648">Protein biosynthesis</keyword>
<dbReference type="GO" id="GO:0006432">
    <property type="term" value="P:phenylalanyl-tRNA aminoacylation"/>
    <property type="evidence" value="ECO:0007669"/>
    <property type="project" value="InterPro"/>
</dbReference>
<comment type="subunit">
    <text evidence="6">Tetramer of two alpha and two beta subunits.</text>
</comment>
<evidence type="ECO:0000256" key="19">
    <source>
        <dbReference type="ARBA" id="ARBA00022960"/>
    </source>
</evidence>
<evidence type="ECO:0000256" key="4">
    <source>
        <dbReference type="ARBA" id="ARBA00007947"/>
    </source>
</evidence>
<gene>
    <name evidence="29" type="primary">jg17527</name>
    <name evidence="29" type="ORF">PAEG_LOCUS2606</name>
</gene>
<keyword evidence="22" id="KW-0511">Multifunctional enzyme</keyword>
<dbReference type="GO" id="GO:0046872">
    <property type="term" value="F:metal ion binding"/>
    <property type="evidence" value="ECO:0007669"/>
    <property type="project" value="UniProtKB-KW"/>
</dbReference>
<reference evidence="29" key="1">
    <citation type="submission" date="2022-03" db="EMBL/GenBank/DDBJ databases">
        <authorList>
            <person name="Lindestad O."/>
        </authorList>
    </citation>
    <scope>NUCLEOTIDE SEQUENCE</scope>
</reference>
<dbReference type="GO" id="GO:0000049">
    <property type="term" value="F:tRNA binding"/>
    <property type="evidence" value="ECO:0007669"/>
    <property type="project" value="InterPro"/>
</dbReference>
<evidence type="ECO:0000256" key="13">
    <source>
        <dbReference type="ARBA" id="ARBA00022695"/>
    </source>
</evidence>
<dbReference type="SUPFAM" id="SSF51161">
    <property type="entry name" value="Trimeric LpxA-like enzymes"/>
    <property type="match status" value="1"/>
</dbReference>
<dbReference type="AlphaFoldDB" id="A0A8S4QGX2"/>
<keyword evidence="30" id="KW-1185">Reference proteome</keyword>
<evidence type="ECO:0000256" key="5">
    <source>
        <dbReference type="ARBA" id="ARBA00010207"/>
    </source>
</evidence>
<evidence type="ECO:0000256" key="22">
    <source>
        <dbReference type="ARBA" id="ARBA00023268"/>
    </source>
</evidence>
<feature type="domain" description="Aminoacyl-transfer RNA synthetases class-II family profile" evidence="28">
    <location>
        <begin position="116"/>
        <end position="355"/>
    </location>
</feature>
<dbReference type="Gene3D" id="2.160.10.10">
    <property type="entry name" value="Hexapeptide repeat proteins"/>
    <property type="match status" value="1"/>
</dbReference>
<comment type="caution">
    <text evidence="29">The sequence shown here is derived from an EMBL/GenBank/DDBJ whole genome shotgun (WGS) entry which is preliminary data.</text>
</comment>
<dbReference type="Pfam" id="PF01409">
    <property type="entry name" value="tRNA-synt_2d"/>
    <property type="match status" value="1"/>
</dbReference>
<comment type="similarity">
    <text evidence="4">In the N-terminal section; belongs to the N-acetylglucosamine-1-phosphate uridyltransferase family.</text>
</comment>
<comment type="catalytic activity">
    <reaction evidence="27">
        <text>N-acetyl-alpha-D-glucosamine 1-phosphate + UTP + H(+) = UDP-N-acetyl-alpha-D-glucosamine + diphosphate</text>
        <dbReference type="Rhea" id="RHEA:13509"/>
        <dbReference type="ChEBI" id="CHEBI:15378"/>
        <dbReference type="ChEBI" id="CHEBI:33019"/>
        <dbReference type="ChEBI" id="CHEBI:46398"/>
        <dbReference type="ChEBI" id="CHEBI:57705"/>
        <dbReference type="ChEBI" id="CHEBI:57776"/>
        <dbReference type="EC" id="2.7.7.23"/>
    </reaction>
</comment>
<dbReference type="SUPFAM" id="SSF46589">
    <property type="entry name" value="tRNA-binding arm"/>
    <property type="match status" value="1"/>
</dbReference>
<dbReference type="InterPro" id="IPR022911">
    <property type="entry name" value="Phe_tRNA_ligase_alpha1_bac"/>
</dbReference>
<dbReference type="InterPro" id="IPR050065">
    <property type="entry name" value="GlmU-like"/>
</dbReference>
<accession>A0A8S4QGX2</accession>
<evidence type="ECO:0000256" key="25">
    <source>
        <dbReference type="ARBA" id="ARBA00030612"/>
    </source>
</evidence>
<comment type="cofactor">
    <cofactor evidence="1">
        <name>Mg(2+)</name>
        <dbReference type="ChEBI" id="CHEBI:18420"/>
    </cofactor>
</comment>
<evidence type="ECO:0000256" key="9">
    <source>
        <dbReference type="ARBA" id="ARBA00015409"/>
    </source>
</evidence>
<evidence type="ECO:0000259" key="28">
    <source>
        <dbReference type="PROSITE" id="PS50862"/>
    </source>
</evidence>
<sequence>VNKELISEIPLLEDKAVSEIENAASLKDLEKVRLSYLGRKGVVKAYFDDLKNIDDAGEKRDLGAVINVLRNKIDQLITSKENELKDKEVKLKLQNEAVDITLPVRPERIGKIHPLSKVISEVKLIFAHMGFKAVDGPDIEDEFHVFDALNTPSHHPAREEQDTFYLRNKINDKRMVLRTHTSSVQIRTMEKTKTFPIKIVAAGRVYRNDFDATHTPMFHQIEGLYVNENVNMGQLKFTIHCFLSKFFGDKGLRIRFRNSFFPFTEPSAEVDISYKDSKWIEVLGCGMVHPNVFKNVGIDDTKYSGFAFGIGIERLAMLKYQISDLRSFYDNRVLHKIGNFSMLEHVIYNAKQLNPEKIVIVVDLPLTQRLKCFEGIKLITQESTLGTGDAVKIAMRNLKELSDIVVVQYGDTPLIKSSTITKMISCLGESNALVCLGFKTNNKGYGRLIIENGSLREIVEAQNGRNNDEEFLANAGIMVAREKNLRELVEKIECNNQAHEYYLTDIVAIAVKSNLNVGYVIADEEEATGINNRNDLATAEFYFQEEKRKFFTNSGVTLVAPETVFFSLDTQIGMDSIVYPYVFFGPGVKIGSGVRVGPFAKCENTTIGDGAIIAPSFGVDWVKDRTYTSSSYGMLGVNYDLGYHCTDSIKISFGPAVKLVMSEGILDAGLMTKLHYHYKFENTDITPYVTFGIGGVAKIPLLENQGPDVEEFFSYQIGSGINLPLSERTSVFAGYKLQKFHELSHGVEFGMSFNL</sequence>
<comment type="catalytic activity">
    <reaction evidence="26">
        <text>alpha-D-glucosamine 1-phosphate + acetyl-CoA = N-acetyl-alpha-D-glucosamine 1-phosphate + CoA + H(+)</text>
        <dbReference type="Rhea" id="RHEA:13725"/>
        <dbReference type="ChEBI" id="CHEBI:15378"/>
        <dbReference type="ChEBI" id="CHEBI:57287"/>
        <dbReference type="ChEBI" id="CHEBI:57288"/>
        <dbReference type="ChEBI" id="CHEBI:57776"/>
        <dbReference type="ChEBI" id="CHEBI:58516"/>
        <dbReference type="EC" id="2.3.1.157"/>
    </reaction>
</comment>
<comment type="similarity">
    <text evidence="5">Belongs to the class-II aminoacyl-tRNA synthetase family. Phe-tRNA synthetase alpha subunit type 1 subfamily.</text>
</comment>
<dbReference type="GO" id="GO:0005737">
    <property type="term" value="C:cytoplasm"/>
    <property type="evidence" value="ECO:0007669"/>
    <property type="project" value="UniProtKB-SubCell"/>
</dbReference>
<dbReference type="Pfam" id="PF02912">
    <property type="entry name" value="Phe_tRNA-synt_N"/>
    <property type="match status" value="1"/>
</dbReference>
<evidence type="ECO:0000256" key="17">
    <source>
        <dbReference type="ARBA" id="ARBA00022842"/>
    </source>
</evidence>
<keyword evidence="21" id="KW-0030">Aminoacyl-tRNA synthetase</keyword>
<evidence type="ECO:0000256" key="23">
    <source>
        <dbReference type="ARBA" id="ARBA00023315"/>
    </source>
</evidence>
<keyword evidence="16" id="KW-0067">ATP-binding</keyword>
<dbReference type="PROSITE" id="PS50862">
    <property type="entry name" value="AA_TRNA_LIGASE_II"/>
    <property type="match status" value="1"/>
</dbReference>
<dbReference type="SUPFAM" id="SSF55681">
    <property type="entry name" value="Class II aaRS and biotin synthetases"/>
    <property type="match status" value="1"/>
</dbReference>
<evidence type="ECO:0000256" key="10">
    <source>
        <dbReference type="ARBA" id="ARBA00022490"/>
    </source>
</evidence>
<dbReference type="PANTHER" id="PTHR43584:SF3">
    <property type="entry name" value="BIFUNCTIONAL PROTEIN GLMU"/>
    <property type="match status" value="1"/>
</dbReference>
<keyword evidence="11" id="KW-0436">Ligase</keyword>
<dbReference type="HAMAP" id="MF_00281">
    <property type="entry name" value="Phe_tRNA_synth_alpha1"/>
    <property type="match status" value="1"/>
</dbReference>
<dbReference type="OrthoDB" id="238316at2759"/>
<evidence type="ECO:0000256" key="12">
    <source>
        <dbReference type="ARBA" id="ARBA00022679"/>
    </source>
</evidence>
<evidence type="ECO:0000313" key="29">
    <source>
        <dbReference type="EMBL" id="CAH2210746.1"/>
    </source>
</evidence>
<keyword evidence="17" id="KW-0460">Magnesium</keyword>
<dbReference type="InterPro" id="IPR004188">
    <property type="entry name" value="Phe-tRNA_ligase_II_N"/>
</dbReference>
<comment type="subcellular location">
    <subcellularLocation>
        <location evidence="2">Cytoplasm</location>
    </subcellularLocation>
</comment>
<evidence type="ECO:0000256" key="16">
    <source>
        <dbReference type="ARBA" id="ARBA00022840"/>
    </source>
</evidence>
<evidence type="ECO:0000256" key="6">
    <source>
        <dbReference type="ARBA" id="ARBA00011209"/>
    </source>
</evidence>
<organism evidence="29 30">
    <name type="scientific">Pararge aegeria aegeria</name>
    <dbReference type="NCBI Taxonomy" id="348720"/>
    <lineage>
        <taxon>Eukaryota</taxon>
        <taxon>Metazoa</taxon>
        <taxon>Ecdysozoa</taxon>
        <taxon>Arthropoda</taxon>
        <taxon>Hexapoda</taxon>
        <taxon>Insecta</taxon>
        <taxon>Pterygota</taxon>
        <taxon>Neoptera</taxon>
        <taxon>Endopterygota</taxon>
        <taxon>Lepidoptera</taxon>
        <taxon>Glossata</taxon>
        <taxon>Ditrysia</taxon>
        <taxon>Papilionoidea</taxon>
        <taxon>Nymphalidae</taxon>
        <taxon>Satyrinae</taxon>
        <taxon>Satyrini</taxon>
        <taxon>Parargina</taxon>
        <taxon>Pararge</taxon>
    </lineage>
</organism>
<evidence type="ECO:0000256" key="20">
    <source>
        <dbReference type="ARBA" id="ARBA00022984"/>
    </source>
</evidence>
<dbReference type="GO" id="GO:0005524">
    <property type="term" value="F:ATP binding"/>
    <property type="evidence" value="ECO:0007669"/>
    <property type="project" value="UniProtKB-KW"/>
</dbReference>
<dbReference type="Gene3D" id="2.40.160.20">
    <property type="match status" value="1"/>
</dbReference>
<evidence type="ECO:0000256" key="3">
    <source>
        <dbReference type="ARBA" id="ARBA00007707"/>
    </source>
</evidence>
<dbReference type="InterPro" id="IPR011004">
    <property type="entry name" value="Trimer_LpxA-like_sf"/>
</dbReference>
<keyword evidence="23" id="KW-0012">Acyltransferase</keyword>
<keyword evidence="20" id="KW-0573">Peptidoglycan synthesis</keyword>
<dbReference type="GO" id="GO:0003977">
    <property type="term" value="F:UDP-N-acetylglucosamine diphosphorylase activity"/>
    <property type="evidence" value="ECO:0007669"/>
    <property type="project" value="UniProtKB-EC"/>
</dbReference>
<evidence type="ECO:0000256" key="8">
    <source>
        <dbReference type="ARBA" id="ARBA00012457"/>
    </source>
</evidence>
<dbReference type="InterPro" id="IPR010978">
    <property type="entry name" value="tRNA-bd_arm"/>
</dbReference>
<dbReference type="Gene3D" id="3.30.930.10">
    <property type="entry name" value="Bira Bifunctional Protein, Domain 2"/>
    <property type="match status" value="1"/>
</dbReference>
<keyword evidence="19" id="KW-0133">Cell shape</keyword>
<dbReference type="GO" id="GO:0071555">
    <property type="term" value="P:cell wall organization"/>
    <property type="evidence" value="ECO:0007669"/>
    <property type="project" value="UniProtKB-KW"/>
</dbReference>
<evidence type="ECO:0000256" key="1">
    <source>
        <dbReference type="ARBA" id="ARBA00001946"/>
    </source>
</evidence>
<keyword evidence="15" id="KW-0547">Nucleotide-binding</keyword>
<evidence type="ECO:0000256" key="11">
    <source>
        <dbReference type="ARBA" id="ARBA00022598"/>
    </source>
</evidence>
<dbReference type="GO" id="GO:0004826">
    <property type="term" value="F:phenylalanine-tRNA ligase activity"/>
    <property type="evidence" value="ECO:0007669"/>
    <property type="project" value="InterPro"/>
</dbReference>
<dbReference type="EMBL" id="CAKXAJ010008208">
    <property type="protein sequence ID" value="CAH2210746.1"/>
    <property type="molecule type" value="Genomic_DNA"/>
</dbReference>
<evidence type="ECO:0000256" key="2">
    <source>
        <dbReference type="ARBA" id="ARBA00004496"/>
    </source>
</evidence>
<dbReference type="InterPro" id="IPR002319">
    <property type="entry name" value="Phenylalanyl-tRNA_Synthase"/>
</dbReference>
<keyword evidence="12" id="KW-0808">Transferase</keyword>
<evidence type="ECO:0000256" key="14">
    <source>
        <dbReference type="ARBA" id="ARBA00022723"/>
    </source>
</evidence>
<dbReference type="InterPro" id="IPR011250">
    <property type="entry name" value="OMP/PagP_B-barrel"/>
</dbReference>
<evidence type="ECO:0000256" key="21">
    <source>
        <dbReference type="ARBA" id="ARBA00023146"/>
    </source>
</evidence>